<name>A0A6A4HDH8_9AGAR</name>
<evidence type="ECO:0000313" key="2">
    <source>
        <dbReference type="EMBL" id="KAE9395743.1"/>
    </source>
</evidence>
<reference evidence="2" key="1">
    <citation type="journal article" date="2019" name="Environ. Microbiol.">
        <title>Fungal ecological strategies reflected in gene transcription - a case study of two litter decomposers.</title>
        <authorList>
            <person name="Barbi F."/>
            <person name="Kohler A."/>
            <person name="Barry K."/>
            <person name="Baskaran P."/>
            <person name="Daum C."/>
            <person name="Fauchery L."/>
            <person name="Ihrmark K."/>
            <person name="Kuo A."/>
            <person name="LaButti K."/>
            <person name="Lipzen A."/>
            <person name="Morin E."/>
            <person name="Grigoriev I.V."/>
            <person name="Henrissat B."/>
            <person name="Lindahl B."/>
            <person name="Martin F."/>
        </authorList>
    </citation>
    <scope>NUCLEOTIDE SEQUENCE</scope>
    <source>
        <strain evidence="2">JB14</strain>
    </source>
</reference>
<evidence type="ECO:0000313" key="3">
    <source>
        <dbReference type="Proteomes" id="UP000799118"/>
    </source>
</evidence>
<evidence type="ECO:0000256" key="1">
    <source>
        <dbReference type="SAM" id="MobiDB-lite"/>
    </source>
</evidence>
<gene>
    <name evidence="2" type="ORF">BT96DRAFT_997433</name>
</gene>
<dbReference type="OrthoDB" id="2748837at2759"/>
<dbReference type="Proteomes" id="UP000799118">
    <property type="component" value="Unassembled WGS sequence"/>
</dbReference>
<keyword evidence="3" id="KW-1185">Reference proteome</keyword>
<feature type="compositionally biased region" description="Acidic residues" evidence="1">
    <location>
        <begin position="45"/>
        <end position="56"/>
    </location>
</feature>
<sequence>MEDIMPYFGGGEDCTHCFAHIINLVAKSLMKMFDAPARARSNDNQGDDEPERDPDNEILVVNVDELLQELGDIEWEIPEQDDEDDIFDELAEMRELEHMQFESNT</sequence>
<organism evidence="2 3">
    <name type="scientific">Gymnopus androsaceus JB14</name>
    <dbReference type="NCBI Taxonomy" id="1447944"/>
    <lineage>
        <taxon>Eukaryota</taxon>
        <taxon>Fungi</taxon>
        <taxon>Dikarya</taxon>
        <taxon>Basidiomycota</taxon>
        <taxon>Agaricomycotina</taxon>
        <taxon>Agaricomycetes</taxon>
        <taxon>Agaricomycetidae</taxon>
        <taxon>Agaricales</taxon>
        <taxon>Marasmiineae</taxon>
        <taxon>Omphalotaceae</taxon>
        <taxon>Gymnopus</taxon>
    </lineage>
</organism>
<proteinExistence type="predicted"/>
<dbReference type="EMBL" id="ML769526">
    <property type="protein sequence ID" value="KAE9395743.1"/>
    <property type="molecule type" value="Genomic_DNA"/>
</dbReference>
<protein>
    <submittedName>
        <fullName evidence="2">Uncharacterized protein</fullName>
    </submittedName>
</protein>
<feature type="region of interest" description="Disordered" evidence="1">
    <location>
        <begin position="37"/>
        <end position="56"/>
    </location>
</feature>
<dbReference type="AlphaFoldDB" id="A0A6A4HDH8"/>
<accession>A0A6A4HDH8</accession>